<evidence type="ECO:0000256" key="2">
    <source>
        <dbReference type="ARBA" id="ARBA00010120"/>
    </source>
</evidence>
<dbReference type="Proteomes" id="UP000327013">
    <property type="component" value="Chromosome 4"/>
</dbReference>
<dbReference type="GO" id="GO:0005789">
    <property type="term" value="C:endoplasmic reticulum membrane"/>
    <property type="evidence" value="ECO:0007669"/>
    <property type="project" value="UniProtKB-SubCell"/>
</dbReference>
<keyword evidence="6" id="KW-0931">ER-Golgi transport</keyword>
<evidence type="ECO:0000256" key="6">
    <source>
        <dbReference type="ARBA" id="ARBA00022892"/>
    </source>
</evidence>
<evidence type="ECO:0000256" key="7">
    <source>
        <dbReference type="ARBA" id="ARBA00022927"/>
    </source>
</evidence>
<gene>
    <name evidence="12" type="ORF">FH972_011578</name>
</gene>
<feature type="transmembrane region" description="Helical" evidence="11">
    <location>
        <begin position="125"/>
        <end position="142"/>
    </location>
</feature>
<dbReference type="GO" id="GO:0015031">
    <property type="term" value="P:protein transport"/>
    <property type="evidence" value="ECO:0007669"/>
    <property type="project" value="UniProtKB-KW"/>
</dbReference>
<keyword evidence="13" id="KW-1185">Reference proteome</keyword>
<feature type="transmembrane region" description="Helical" evidence="11">
    <location>
        <begin position="154"/>
        <end position="172"/>
    </location>
</feature>
<dbReference type="GO" id="GO:0006621">
    <property type="term" value="P:protein retention in ER lumen"/>
    <property type="evidence" value="ECO:0007669"/>
    <property type="project" value="InterPro"/>
</dbReference>
<accession>A0A660KYQ7</accession>
<dbReference type="GO" id="GO:0016192">
    <property type="term" value="P:vesicle-mediated transport"/>
    <property type="evidence" value="ECO:0007669"/>
    <property type="project" value="UniProtKB-KW"/>
</dbReference>
<keyword evidence="4 11" id="KW-0812">Transmembrane</keyword>
<keyword evidence="5" id="KW-0256">Endoplasmic reticulum</keyword>
<comment type="similarity">
    <text evidence="2">Belongs to the ERD2 family.</text>
</comment>
<protein>
    <recommendedName>
        <fullName evidence="14">ER lumen protein-retaining receptor</fullName>
    </recommendedName>
</protein>
<feature type="transmembrane region" description="Helical" evidence="11">
    <location>
        <begin position="21"/>
        <end position="44"/>
    </location>
</feature>
<feature type="transmembrane region" description="Helical" evidence="11">
    <location>
        <begin position="255"/>
        <end position="280"/>
    </location>
</feature>
<feature type="transmembrane region" description="Helical" evidence="11">
    <location>
        <begin position="178"/>
        <end position="196"/>
    </location>
</feature>
<dbReference type="EMBL" id="CM017324">
    <property type="protein sequence ID" value="KAE8039136.1"/>
    <property type="molecule type" value="Genomic_DNA"/>
</dbReference>
<proteinExistence type="inferred from homology"/>
<sequence length="338" mass="38343">MSSKKGQSAAVELKIEISPREVAVLFSTIFLGSLGILGIVRLLNILDSRGLSFIADLVHLFGVVKLGFNLGEEKTRAAFILVSSIVVNYLCAGLSLKSLQLTELCLTVKLCYGFLVQSDVRVFDMYSFFVTLWAIYMVGSKYKSSYHVDSRDNFNMLYLVIACALLSLVIHPMTPDNILSGVTMAFYCYLHFISMLPQLQAVQRREIVDPITANCIFMLGCARLLYVENWVIEILLTQGQSATFLGYTSLDYNNIWWPFIAVLLEIVNGFFLADFCYYYFTLKHIVNVSPLNAAILLKNRTCISHQIWLKERSSDSRFFNFPKDDGIWLVKALCDKLR</sequence>
<name>A0A660KYQ7_9ROSI</name>
<dbReference type="PANTHER" id="PTHR10585">
    <property type="entry name" value="ER LUMEN PROTEIN RETAINING RECEPTOR"/>
    <property type="match status" value="1"/>
</dbReference>
<evidence type="ECO:0000256" key="4">
    <source>
        <dbReference type="ARBA" id="ARBA00022692"/>
    </source>
</evidence>
<dbReference type="AlphaFoldDB" id="A0A660KYQ7"/>
<keyword evidence="10" id="KW-0675">Receptor</keyword>
<evidence type="ECO:0000313" key="12">
    <source>
        <dbReference type="EMBL" id="KAE8039136.1"/>
    </source>
</evidence>
<dbReference type="OrthoDB" id="7694678at2759"/>
<evidence type="ECO:0000313" key="13">
    <source>
        <dbReference type="Proteomes" id="UP000327013"/>
    </source>
</evidence>
<evidence type="ECO:0000256" key="5">
    <source>
        <dbReference type="ARBA" id="ARBA00022824"/>
    </source>
</evidence>
<reference evidence="12 13" key="1">
    <citation type="submission" date="2019-06" db="EMBL/GenBank/DDBJ databases">
        <title>A chromosomal-level reference genome of Carpinus fangiana (Coryloideae, Betulaceae).</title>
        <authorList>
            <person name="Yang X."/>
            <person name="Wang Z."/>
            <person name="Zhang L."/>
            <person name="Hao G."/>
            <person name="Liu J."/>
            <person name="Yang Y."/>
        </authorList>
    </citation>
    <scope>NUCLEOTIDE SEQUENCE [LARGE SCALE GENOMIC DNA]</scope>
    <source>
        <strain evidence="12">Cfa_2016G</strain>
        <tissue evidence="12">Leaf</tissue>
    </source>
</reference>
<dbReference type="GO" id="GO:0046923">
    <property type="term" value="F:ER retention sequence binding"/>
    <property type="evidence" value="ECO:0007669"/>
    <property type="project" value="InterPro"/>
</dbReference>
<evidence type="ECO:0000256" key="11">
    <source>
        <dbReference type="SAM" id="Phobius"/>
    </source>
</evidence>
<feature type="transmembrane region" description="Helical" evidence="11">
    <location>
        <begin position="77"/>
        <end position="96"/>
    </location>
</feature>
<evidence type="ECO:0000256" key="1">
    <source>
        <dbReference type="ARBA" id="ARBA00004477"/>
    </source>
</evidence>
<comment type="subcellular location">
    <subcellularLocation>
        <location evidence="1">Endoplasmic reticulum membrane</location>
        <topology evidence="1">Multi-pass membrane protein</topology>
    </subcellularLocation>
</comment>
<evidence type="ECO:0000256" key="8">
    <source>
        <dbReference type="ARBA" id="ARBA00022989"/>
    </source>
</evidence>
<evidence type="ECO:0000256" key="9">
    <source>
        <dbReference type="ARBA" id="ARBA00023136"/>
    </source>
</evidence>
<dbReference type="Pfam" id="PF00810">
    <property type="entry name" value="ER_lumen_recept"/>
    <property type="match status" value="1"/>
</dbReference>
<evidence type="ECO:0000256" key="3">
    <source>
        <dbReference type="ARBA" id="ARBA00022448"/>
    </source>
</evidence>
<evidence type="ECO:0000256" key="10">
    <source>
        <dbReference type="ARBA" id="ARBA00023170"/>
    </source>
</evidence>
<keyword evidence="7" id="KW-0653">Protein transport</keyword>
<organism evidence="12 13">
    <name type="scientific">Carpinus fangiana</name>
    <dbReference type="NCBI Taxonomy" id="176857"/>
    <lineage>
        <taxon>Eukaryota</taxon>
        <taxon>Viridiplantae</taxon>
        <taxon>Streptophyta</taxon>
        <taxon>Embryophyta</taxon>
        <taxon>Tracheophyta</taxon>
        <taxon>Spermatophyta</taxon>
        <taxon>Magnoliopsida</taxon>
        <taxon>eudicotyledons</taxon>
        <taxon>Gunneridae</taxon>
        <taxon>Pentapetalae</taxon>
        <taxon>rosids</taxon>
        <taxon>fabids</taxon>
        <taxon>Fagales</taxon>
        <taxon>Betulaceae</taxon>
        <taxon>Carpinus</taxon>
    </lineage>
</organism>
<dbReference type="InterPro" id="IPR000133">
    <property type="entry name" value="ER_ret_rcpt"/>
</dbReference>
<keyword evidence="3" id="KW-0813">Transport</keyword>
<keyword evidence="8 11" id="KW-1133">Transmembrane helix</keyword>
<keyword evidence="9 11" id="KW-0472">Membrane</keyword>
<evidence type="ECO:0008006" key="14">
    <source>
        <dbReference type="Google" id="ProtNLM"/>
    </source>
</evidence>